<name>A0A0R3QAV7_9BILA</name>
<proteinExistence type="predicted"/>
<sequence>MACQLYHRLRIRCHQNSRLAFPSLLQMHSSACYGIQLDLHQWPLHLLLKLLHKPIQAT</sequence>
<evidence type="ECO:0000313" key="2">
    <source>
        <dbReference type="Proteomes" id="UP000280834"/>
    </source>
</evidence>
<organism evidence="3">
    <name type="scientific">Brugia timori</name>
    <dbReference type="NCBI Taxonomy" id="42155"/>
    <lineage>
        <taxon>Eukaryota</taxon>
        <taxon>Metazoa</taxon>
        <taxon>Ecdysozoa</taxon>
        <taxon>Nematoda</taxon>
        <taxon>Chromadorea</taxon>
        <taxon>Rhabditida</taxon>
        <taxon>Spirurina</taxon>
        <taxon>Spiruromorpha</taxon>
        <taxon>Filarioidea</taxon>
        <taxon>Onchocercidae</taxon>
        <taxon>Brugia</taxon>
    </lineage>
</organism>
<dbReference type="AlphaFoldDB" id="A0A0R3QAV7"/>
<dbReference type="WBParaSite" id="BTMF_0000347801-mRNA-1">
    <property type="protein sequence ID" value="BTMF_0000347801-mRNA-1"/>
    <property type="gene ID" value="BTMF_0000347801"/>
</dbReference>
<keyword evidence="2" id="KW-1185">Reference proteome</keyword>
<protein>
    <submittedName>
        <fullName evidence="1 3">Uncharacterized protein</fullName>
    </submittedName>
</protein>
<accession>A0A0R3QAV7</accession>
<dbReference type="Proteomes" id="UP000280834">
    <property type="component" value="Unassembled WGS sequence"/>
</dbReference>
<dbReference type="EMBL" id="UZAG01002378">
    <property type="protein sequence ID" value="VDO13341.1"/>
    <property type="molecule type" value="Genomic_DNA"/>
</dbReference>
<evidence type="ECO:0000313" key="3">
    <source>
        <dbReference type="WBParaSite" id="BTMF_0000347801-mRNA-1"/>
    </source>
</evidence>
<reference evidence="1 2" key="2">
    <citation type="submission" date="2018-11" db="EMBL/GenBank/DDBJ databases">
        <authorList>
            <consortium name="Pathogen Informatics"/>
        </authorList>
    </citation>
    <scope>NUCLEOTIDE SEQUENCE [LARGE SCALE GENOMIC DNA]</scope>
</reference>
<gene>
    <name evidence="1" type="ORF">BTMF_LOCUS2789</name>
</gene>
<reference evidence="3" key="1">
    <citation type="submission" date="2017-02" db="UniProtKB">
        <authorList>
            <consortium name="WormBaseParasite"/>
        </authorList>
    </citation>
    <scope>IDENTIFICATION</scope>
</reference>
<evidence type="ECO:0000313" key="1">
    <source>
        <dbReference type="EMBL" id="VDO13341.1"/>
    </source>
</evidence>